<evidence type="ECO:0000313" key="1">
    <source>
        <dbReference type="EMBL" id="QDP42070.1"/>
    </source>
</evidence>
<dbReference type="GO" id="GO:0046983">
    <property type="term" value="F:protein dimerization activity"/>
    <property type="evidence" value="ECO:0007669"/>
    <property type="project" value="InterPro"/>
</dbReference>
<dbReference type="KEGG" id="aqt:FN924_02830"/>
<accession>A0A516KL07</accession>
<sequence length="37" mass="4544">MYKLYNENNQDVLKVSQHLDQLLNELQRLQKREKKVS</sequence>
<proteinExistence type="predicted"/>
<dbReference type="InterPro" id="IPR018540">
    <property type="entry name" value="Spo0E-like"/>
</dbReference>
<name>A0A516KL07_9BACI</name>
<dbReference type="AlphaFoldDB" id="A0A516KL07"/>
<organism evidence="1 2">
    <name type="scientific">Radiobacillus deserti</name>
    <dbReference type="NCBI Taxonomy" id="2594883"/>
    <lineage>
        <taxon>Bacteria</taxon>
        <taxon>Bacillati</taxon>
        <taxon>Bacillota</taxon>
        <taxon>Bacilli</taxon>
        <taxon>Bacillales</taxon>
        <taxon>Bacillaceae</taxon>
        <taxon>Radiobacillus</taxon>
    </lineage>
</organism>
<dbReference type="SUPFAM" id="SSF140500">
    <property type="entry name" value="BAS1536-like"/>
    <property type="match status" value="1"/>
</dbReference>
<dbReference type="Proteomes" id="UP000315215">
    <property type="component" value="Chromosome"/>
</dbReference>
<dbReference type="InterPro" id="IPR036638">
    <property type="entry name" value="HLH_DNA-bd_sf"/>
</dbReference>
<evidence type="ECO:0000313" key="2">
    <source>
        <dbReference type="Proteomes" id="UP000315215"/>
    </source>
</evidence>
<gene>
    <name evidence="1" type="ORF">FN924_02830</name>
</gene>
<protein>
    <submittedName>
        <fullName evidence="1">Spo0E family sporulation regulatory protein-aspartic acid phosphatase</fullName>
    </submittedName>
</protein>
<dbReference type="GO" id="GO:0043937">
    <property type="term" value="P:regulation of sporulation"/>
    <property type="evidence" value="ECO:0007669"/>
    <property type="project" value="InterPro"/>
</dbReference>
<dbReference type="Pfam" id="PF09388">
    <property type="entry name" value="SpoOE-like"/>
    <property type="match status" value="1"/>
</dbReference>
<dbReference type="Gene3D" id="4.10.280.10">
    <property type="entry name" value="Helix-loop-helix DNA-binding domain"/>
    <property type="match status" value="1"/>
</dbReference>
<dbReference type="EMBL" id="CP041666">
    <property type="protein sequence ID" value="QDP42070.1"/>
    <property type="molecule type" value="Genomic_DNA"/>
</dbReference>
<reference evidence="1 2" key="1">
    <citation type="submission" date="2019-07" db="EMBL/GenBank/DDBJ databases">
        <authorList>
            <person name="Li J."/>
        </authorList>
    </citation>
    <scope>NUCLEOTIDE SEQUENCE [LARGE SCALE GENOMIC DNA]</scope>
    <source>
        <strain evidence="1 2">TKL69</strain>
    </source>
</reference>
<keyword evidence="2" id="KW-1185">Reference proteome</keyword>
<dbReference type="InterPro" id="IPR037208">
    <property type="entry name" value="Spo0E-like_sf"/>
</dbReference>